<comment type="catalytic activity">
    <reaction evidence="11">
        <text>alpha-D-glucosamine 1-phosphate + acetyl-CoA = N-acetyl-alpha-D-glucosamine 1-phosphate + CoA + H(+)</text>
        <dbReference type="Rhea" id="RHEA:13725"/>
        <dbReference type="ChEBI" id="CHEBI:15378"/>
        <dbReference type="ChEBI" id="CHEBI:57287"/>
        <dbReference type="ChEBI" id="CHEBI:57288"/>
        <dbReference type="ChEBI" id="CHEBI:57776"/>
        <dbReference type="ChEBI" id="CHEBI:58516"/>
        <dbReference type="EC" id="2.3.1.157"/>
    </reaction>
</comment>
<dbReference type="GO" id="GO:0009252">
    <property type="term" value="P:peptidoglycan biosynthetic process"/>
    <property type="evidence" value="ECO:0007669"/>
    <property type="project" value="UniProtKB-KW"/>
</dbReference>
<evidence type="ECO:0000256" key="2">
    <source>
        <dbReference type="ARBA" id="ARBA00022490"/>
    </source>
</evidence>
<proteinExistence type="predicted"/>
<evidence type="ECO:0000256" key="7">
    <source>
        <dbReference type="ARBA" id="ARBA00022960"/>
    </source>
</evidence>
<dbReference type="Proteomes" id="UP000029278">
    <property type="component" value="Unassembled WGS sequence"/>
</dbReference>
<keyword evidence="2" id="KW-0963">Cytoplasm</keyword>
<evidence type="ECO:0000256" key="10">
    <source>
        <dbReference type="ARBA" id="ARBA00023316"/>
    </source>
</evidence>
<reference evidence="14 15" key="1">
    <citation type="submission" date="2014-04" db="EMBL/GenBank/DDBJ databases">
        <authorList>
            <person name="Bishop-Lilly K.A."/>
            <person name="Broomall S.M."/>
            <person name="Chain P.S."/>
            <person name="Chertkov O."/>
            <person name="Coyne S.R."/>
            <person name="Daligault H.E."/>
            <person name="Davenport K.W."/>
            <person name="Erkkila T."/>
            <person name="Frey K.G."/>
            <person name="Gibbons H.S."/>
            <person name="Gu W."/>
            <person name="Jaissle J."/>
            <person name="Johnson S.L."/>
            <person name="Koroleva G.I."/>
            <person name="Ladner J.T."/>
            <person name="Lo C.-C."/>
            <person name="Minogue T.D."/>
            <person name="Munk C."/>
            <person name="Palacios G.F."/>
            <person name="Redden C.L."/>
            <person name="Rosenzweig C.N."/>
            <person name="Scholz M.B."/>
            <person name="Teshima H."/>
            <person name="Xu Y."/>
        </authorList>
    </citation>
    <scope>NUCLEOTIDE SEQUENCE [LARGE SCALE GENOMIC DNA]</scope>
    <source>
        <strain evidence="14 15">8244</strain>
    </source>
</reference>
<evidence type="ECO:0000256" key="12">
    <source>
        <dbReference type="ARBA" id="ARBA00048493"/>
    </source>
</evidence>
<evidence type="ECO:0000256" key="13">
    <source>
        <dbReference type="ARBA" id="ARBA00049628"/>
    </source>
</evidence>
<keyword evidence="5" id="KW-0479">Metal-binding</keyword>
<evidence type="ECO:0000256" key="11">
    <source>
        <dbReference type="ARBA" id="ARBA00048247"/>
    </source>
</evidence>
<evidence type="ECO:0000313" key="14">
    <source>
        <dbReference type="EMBL" id="KFN11134.1"/>
    </source>
</evidence>
<dbReference type="RefSeq" id="WP_082207713.1">
    <property type="nucleotide sequence ID" value="NZ_JARLKU010000052.1"/>
</dbReference>
<keyword evidence="6" id="KW-0460">Magnesium</keyword>
<keyword evidence="4" id="KW-0548">Nucleotidyltransferase</keyword>
<gene>
    <name evidence="14" type="ORF">DJ90_2533</name>
</gene>
<dbReference type="HOGENOM" id="CLU_029499_15_2_9"/>
<dbReference type="EMBL" id="JMQA01000012">
    <property type="protein sequence ID" value="KFN11134.1"/>
    <property type="molecule type" value="Genomic_DNA"/>
</dbReference>
<evidence type="ECO:0000256" key="8">
    <source>
        <dbReference type="ARBA" id="ARBA00022984"/>
    </source>
</evidence>
<dbReference type="GO" id="GO:0003977">
    <property type="term" value="F:UDP-N-acetylglucosamine diphosphorylase activity"/>
    <property type="evidence" value="ECO:0007669"/>
    <property type="project" value="UniProtKB-EC"/>
</dbReference>
<dbReference type="GO" id="GO:0008360">
    <property type="term" value="P:regulation of cell shape"/>
    <property type="evidence" value="ECO:0007669"/>
    <property type="project" value="UniProtKB-KW"/>
</dbReference>
<dbReference type="STRING" id="44252.DJ90_2533"/>
<dbReference type="GeneID" id="77012171"/>
<organism evidence="14 15">
    <name type="scientific">Paenibacillus macerans</name>
    <name type="common">Bacillus macerans</name>
    <dbReference type="NCBI Taxonomy" id="44252"/>
    <lineage>
        <taxon>Bacteria</taxon>
        <taxon>Bacillati</taxon>
        <taxon>Bacillota</taxon>
        <taxon>Bacilli</taxon>
        <taxon>Bacillales</taxon>
        <taxon>Paenibacillaceae</taxon>
        <taxon>Paenibacillus</taxon>
    </lineage>
</organism>
<keyword evidence="3 14" id="KW-0808">Transferase</keyword>
<keyword evidence="15" id="KW-1185">Reference proteome</keyword>
<keyword evidence="8" id="KW-0573">Peptidoglycan synthesis</keyword>
<accession>A0A090ZII7</accession>
<protein>
    <submittedName>
        <fullName evidence="14">Bacterial transferase hexapeptide family protein</fullName>
    </submittedName>
</protein>
<evidence type="ECO:0000313" key="15">
    <source>
        <dbReference type="Proteomes" id="UP000029278"/>
    </source>
</evidence>
<keyword evidence="7" id="KW-0133">Cell shape</keyword>
<dbReference type="GO" id="GO:0019134">
    <property type="term" value="F:glucosamine-1-phosphate N-acetyltransferase activity"/>
    <property type="evidence" value="ECO:0007669"/>
    <property type="project" value="UniProtKB-EC"/>
</dbReference>
<comment type="catalytic activity">
    <reaction evidence="12">
        <text>N-acetyl-alpha-D-glucosamine 1-phosphate + UTP + H(+) = UDP-N-acetyl-alpha-D-glucosamine + diphosphate</text>
        <dbReference type="Rhea" id="RHEA:13509"/>
        <dbReference type="ChEBI" id="CHEBI:15378"/>
        <dbReference type="ChEBI" id="CHEBI:33019"/>
        <dbReference type="ChEBI" id="CHEBI:46398"/>
        <dbReference type="ChEBI" id="CHEBI:57705"/>
        <dbReference type="ChEBI" id="CHEBI:57776"/>
        <dbReference type="EC" id="2.7.7.23"/>
    </reaction>
</comment>
<keyword evidence="10" id="KW-0961">Cell wall biogenesis/degradation</keyword>
<keyword evidence="9" id="KW-0012">Acyltransferase</keyword>
<dbReference type="SUPFAM" id="SSF51161">
    <property type="entry name" value="Trimeric LpxA-like enzymes"/>
    <property type="match status" value="1"/>
</dbReference>
<name>A0A090ZII7_PAEMA</name>
<dbReference type="PANTHER" id="PTHR43584">
    <property type="entry name" value="NUCLEOTIDYL TRANSFERASE"/>
    <property type="match status" value="1"/>
</dbReference>
<evidence type="ECO:0000256" key="4">
    <source>
        <dbReference type="ARBA" id="ARBA00022695"/>
    </source>
</evidence>
<dbReference type="OrthoDB" id="9812571at2"/>
<evidence type="ECO:0000256" key="3">
    <source>
        <dbReference type="ARBA" id="ARBA00022679"/>
    </source>
</evidence>
<dbReference type="AlphaFoldDB" id="A0A090ZII7"/>
<comment type="cofactor">
    <cofactor evidence="1">
        <name>Mg(2+)</name>
        <dbReference type="ChEBI" id="CHEBI:18420"/>
    </cofactor>
</comment>
<sequence length="409" mass="44772">MEKFSLVVICLTNNYGYHDTSVLLNNYCLANKPMVNFVIENVESIADKLLYLGNTQMIEKTSLSKEVNGISHINELFQYVQELESGSVLFIEQNQPLCKTNRLLSLLSNDSSEYDASYFCDISSENLAGLPRVVSIKKEKFLEILPNIKNSEPLLSKIIKLVEINGSLKVINNSSVTVIDEKTRSIAENTIRKELIRKWQRQGVIFDDPTSVQIDASVRIQPGASIGAYTIIRGCSIIQSNAKIHSFSHIQNALICEGAEVMMSYVIDSTLEKHSSVGPYAFLRGNTVIKDKAQIGAYSEINDSIIGEKSKCKHFSYIGHTNVSKNVNIGAGTITCTYDGVRKYSSKIEEGAFIGSGTLLVAPANIGRGAITGAGSVVTKEVSEDTVVYGVPAKPIPKKLNSNEGEKNG</sequence>
<dbReference type="PATRIC" id="fig|44252.3.peg.893"/>
<dbReference type="InterPro" id="IPR011004">
    <property type="entry name" value="Trimer_LpxA-like_sf"/>
</dbReference>
<evidence type="ECO:0000256" key="1">
    <source>
        <dbReference type="ARBA" id="ARBA00001946"/>
    </source>
</evidence>
<evidence type="ECO:0000256" key="6">
    <source>
        <dbReference type="ARBA" id="ARBA00022842"/>
    </source>
</evidence>
<dbReference type="Gene3D" id="2.160.10.10">
    <property type="entry name" value="Hexapeptide repeat proteins"/>
    <property type="match status" value="1"/>
</dbReference>
<evidence type="ECO:0000256" key="9">
    <source>
        <dbReference type="ARBA" id="ARBA00023315"/>
    </source>
</evidence>
<dbReference type="PANTHER" id="PTHR43584:SF3">
    <property type="entry name" value="BIFUNCTIONAL PROTEIN GLMU"/>
    <property type="match status" value="1"/>
</dbReference>
<comment type="caution">
    <text evidence="14">The sequence shown here is derived from an EMBL/GenBank/DDBJ whole genome shotgun (WGS) entry which is preliminary data.</text>
</comment>
<dbReference type="GO" id="GO:0046872">
    <property type="term" value="F:metal ion binding"/>
    <property type="evidence" value="ECO:0007669"/>
    <property type="project" value="UniProtKB-KW"/>
</dbReference>
<comment type="function">
    <text evidence="13">Catalyzes the last two sequential reactions in the de novo biosynthetic pathway for UDP-N-acetylglucosamine (UDP-GlcNAc). The C-terminal domain catalyzes the transfer of acetyl group from acetyl coenzyme A to glucosamine-1-phosphate (GlcN-1-P) to produce N-acetylglucosamine-1-phosphate (GlcNAc-1-P), which is converted into UDP-GlcNAc by the transfer of uridine 5-monophosphate (from uridine 5-triphosphate), a reaction catalyzed by the N-terminal domain.</text>
</comment>
<dbReference type="InterPro" id="IPR050065">
    <property type="entry name" value="GlmU-like"/>
</dbReference>
<evidence type="ECO:0000256" key="5">
    <source>
        <dbReference type="ARBA" id="ARBA00022723"/>
    </source>
</evidence>
<dbReference type="GO" id="GO:0071555">
    <property type="term" value="P:cell wall organization"/>
    <property type="evidence" value="ECO:0007669"/>
    <property type="project" value="UniProtKB-KW"/>
</dbReference>